<sequence length="622" mass="69193">MSKKFVSMVALLTTSSIILTACGGNSTTEVPTVEPTVVENSVSEPPTENVVTTVEEVVVTIEEEVIMPIEEELEEVAPIEEIIEVAEVKFSPEGYPMADVQEMVYNLGVEPLTLDPQLSSAIDSAQIINNTFEGLVREVDGKITPGMAESWEISDNQLVYTFYLRDAKWSDGKPVTAHDFVYAWQRGVDPMTASQYGHVFESASVLNAGPISRGEDIIDPATGETRPSTKEDLGIRAIDDKTLEIRLTNPTEYFLSLIMSSTFMPVREDVVDADGIWAKDPEKFVSNGPFVLTDYSIGDEIVLEKNPNYWNAENVYLEKLICKMIVDASTAYTGYKTGEIDFLQTIPSSEIPMLLAENPEFYVLPYIGSYYFVLNLNNEVLQDLDVRKALNYAIDREAIVEIAGAGQIPATGFVGPGFLDTEGNEFYKVAGNYGISLTGDAEKAQKALADAGYPNGEGFPEIEIMYNTNEGHKLICEAIQEMLTTNLGIDVTLTNQEWAVFQETRNHHEYDWIARHGWIGDYTDPNTMLENFITGNAQNNSAYSSPVYDEHMALSKVTTGKERMDHLYAAHDALMTDLPFIPIYYYVNTVLAVDEVEGWELAPQGEIWFGDVVMLDFDKMAE</sequence>
<gene>
    <name evidence="1" type="ORF">AN396_06355</name>
</gene>
<accession>A0ACC8XCK8</accession>
<evidence type="ECO:0000313" key="2">
    <source>
        <dbReference type="Proteomes" id="UP000188605"/>
    </source>
</evidence>
<evidence type="ECO:0000313" key="1">
    <source>
        <dbReference type="EMBL" id="ONI40426.1"/>
    </source>
</evidence>
<dbReference type="Proteomes" id="UP000188605">
    <property type="component" value="Unassembled WGS sequence"/>
</dbReference>
<organism evidence="1 2">
    <name type="scientific">Candidatus Epulonipiscium fishelsonii</name>
    <dbReference type="NCBI Taxonomy" id="77094"/>
    <lineage>
        <taxon>Bacteria</taxon>
        <taxon>Bacillati</taxon>
        <taxon>Bacillota</taxon>
        <taxon>Clostridia</taxon>
        <taxon>Lachnospirales</taxon>
        <taxon>Lachnospiraceae</taxon>
        <taxon>Candidatus Epulonipiscium</taxon>
    </lineage>
</organism>
<keyword evidence="2" id="KW-1185">Reference proteome</keyword>
<name>A0ACC8XCK8_9FIRM</name>
<comment type="caution">
    <text evidence="1">The sequence shown here is derived from an EMBL/GenBank/DDBJ whole genome shotgun (WGS) entry which is preliminary data.</text>
</comment>
<protein>
    <submittedName>
        <fullName evidence="1">ABC transporter substrate-binding protein</fullName>
    </submittedName>
</protein>
<proteinExistence type="predicted"/>
<reference evidence="1" key="1">
    <citation type="submission" date="2016-08" db="EMBL/GenBank/DDBJ databases">
        <authorList>
            <person name="Ngugi D.K."/>
            <person name="Miyake S."/>
            <person name="Stingl U."/>
        </authorList>
    </citation>
    <scope>NUCLEOTIDE SEQUENCE</scope>
    <source>
        <strain evidence="1">SCG-B11WGA-EpuloA1</strain>
    </source>
</reference>
<dbReference type="EMBL" id="LJDB01000052">
    <property type="protein sequence ID" value="ONI40426.1"/>
    <property type="molecule type" value="Genomic_DNA"/>
</dbReference>